<reference evidence="3 4" key="1">
    <citation type="journal article" date="2008" name="Nature">
        <title>The genome of the choanoflagellate Monosiga brevicollis and the origin of metazoans.</title>
        <authorList>
            <consortium name="JGI Sequencing"/>
            <person name="King N."/>
            <person name="Westbrook M.J."/>
            <person name="Young S.L."/>
            <person name="Kuo A."/>
            <person name="Abedin M."/>
            <person name="Chapman J."/>
            <person name="Fairclough S."/>
            <person name="Hellsten U."/>
            <person name="Isogai Y."/>
            <person name="Letunic I."/>
            <person name="Marr M."/>
            <person name="Pincus D."/>
            <person name="Putnam N."/>
            <person name="Rokas A."/>
            <person name="Wright K.J."/>
            <person name="Zuzow R."/>
            <person name="Dirks W."/>
            <person name="Good M."/>
            <person name="Goodstein D."/>
            <person name="Lemons D."/>
            <person name="Li W."/>
            <person name="Lyons J.B."/>
            <person name="Morris A."/>
            <person name="Nichols S."/>
            <person name="Richter D.J."/>
            <person name="Salamov A."/>
            <person name="Bork P."/>
            <person name="Lim W.A."/>
            <person name="Manning G."/>
            <person name="Miller W.T."/>
            <person name="McGinnis W."/>
            <person name="Shapiro H."/>
            <person name="Tjian R."/>
            <person name="Grigoriev I.V."/>
            <person name="Rokhsar D."/>
        </authorList>
    </citation>
    <scope>NUCLEOTIDE SEQUENCE [LARGE SCALE GENOMIC DNA]</scope>
    <source>
        <strain evidence="4">MX1 / ATCC 50154</strain>
    </source>
</reference>
<dbReference type="RefSeq" id="XP_001743151.1">
    <property type="nucleotide sequence ID" value="XM_001743099.1"/>
</dbReference>
<dbReference type="PANTHER" id="PTHR34439">
    <property type="entry name" value="CENTROBIN"/>
    <property type="match status" value="1"/>
</dbReference>
<protein>
    <submittedName>
        <fullName evidence="3">Uncharacterized protein</fullName>
    </submittedName>
</protein>
<feature type="region of interest" description="Disordered" evidence="2">
    <location>
        <begin position="468"/>
        <end position="543"/>
    </location>
</feature>
<dbReference type="Proteomes" id="UP000001357">
    <property type="component" value="Unassembled WGS sequence"/>
</dbReference>
<dbReference type="GeneID" id="5888524"/>
<dbReference type="GO" id="GO:0051299">
    <property type="term" value="P:centrosome separation"/>
    <property type="evidence" value="ECO:0000318"/>
    <property type="project" value="GO_Central"/>
</dbReference>
<evidence type="ECO:0000313" key="4">
    <source>
        <dbReference type="Proteomes" id="UP000001357"/>
    </source>
</evidence>
<evidence type="ECO:0000256" key="2">
    <source>
        <dbReference type="SAM" id="MobiDB-lite"/>
    </source>
</evidence>
<dbReference type="GO" id="GO:0005814">
    <property type="term" value="C:centriole"/>
    <property type="evidence" value="ECO:0000318"/>
    <property type="project" value="GO_Central"/>
</dbReference>
<organism evidence="3 4">
    <name type="scientific">Monosiga brevicollis</name>
    <name type="common">Choanoflagellate</name>
    <dbReference type="NCBI Taxonomy" id="81824"/>
    <lineage>
        <taxon>Eukaryota</taxon>
        <taxon>Choanoflagellata</taxon>
        <taxon>Craspedida</taxon>
        <taxon>Salpingoecidae</taxon>
        <taxon>Monosiga</taxon>
    </lineage>
</organism>
<feature type="coiled-coil region" evidence="1">
    <location>
        <begin position="124"/>
        <end position="345"/>
    </location>
</feature>
<dbReference type="EMBL" id="CH991544">
    <property type="protein sequence ID" value="EDQ91865.1"/>
    <property type="molecule type" value="Genomic_DNA"/>
</dbReference>
<evidence type="ECO:0000313" key="3">
    <source>
        <dbReference type="EMBL" id="EDQ91865.1"/>
    </source>
</evidence>
<dbReference type="Gene3D" id="1.10.287.1490">
    <property type="match status" value="1"/>
</dbReference>
<name>A9UR64_MONBE</name>
<accession>A9UR64</accession>
<keyword evidence="4" id="KW-1185">Reference proteome</keyword>
<dbReference type="InParanoid" id="A9UR64"/>
<dbReference type="KEGG" id="mbr:MONBRDRAFT_23096"/>
<feature type="region of interest" description="Disordered" evidence="2">
    <location>
        <begin position="411"/>
        <end position="433"/>
    </location>
</feature>
<dbReference type="GO" id="GO:1902017">
    <property type="term" value="P:regulation of cilium assembly"/>
    <property type="evidence" value="ECO:0007669"/>
    <property type="project" value="InterPro"/>
</dbReference>
<dbReference type="PANTHER" id="PTHR34439:SF1">
    <property type="entry name" value="CENTROBIN"/>
    <property type="match status" value="1"/>
</dbReference>
<dbReference type="InterPro" id="IPR038923">
    <property type="entry name" value="Centrobin"/>
</dbReference>
<dbReference type="GO" id="GO:1902410">
    <property type="term" value="P:mitotic cytokinetic process"/>
    <property type="evidence" value="ECO:0000318"/>
    <property type="project" value="GO_Central"/>
</dbReference>
<dbReference type="GO" id="GO:0007099">
    <property type="term" value="P:centriole replication"/>
    <property type="evidence" value="ECO:0000318"/>
    <property type="project" value="GO_Central"/>
</dbReference>
<proteinExistence type="predicted"/>
<dbReference type="OMA" id="NSTRHIN"/>
<keyword evidence="1" id="KW-0175">Coiled coil</keyword>
<dbReference type="GO" id="GO:0005813">
    <property type="term" value="C:centrosome"/>
    <property type="evidence" value="ECO:0000318"/>
    <property type="project" value="GO_Central"/>
</dbReference>
<feature type="compositionally biased region" description="Polar residues" evidence="2">
    <location>
        <begin position="522"/>
        <end position="543"/>
    </location>
</feature>
<sequence>MPATTVNNVQNSTRHINATTRIHDTHHHTWQNTTSESYDELSRIRLQLRQLRADNTREELDRSFKVFEHERQQWRVKETELIHQLQALLNENATLKHQANLRSESIVHFEGELSEAVSAMSTERQHWLHEREALEDRVSSLQDEIKSMRQQLSREQQQGDALRARCEHLQSRNDNLSQEVDSFQITLRKERLQWESTTNQVQAELETFQNTAQGERQQLKAEVDRLRRDMEDAENKVVRLEGDLQRATQDGNAARREAEMLRDDLAQAEERHAAEFEAQAATLRAQLEAQFHTRLAEQQDKAAQAEMQALETHQEQLTSITKRHQQELEKQQDDFSREEAALRRDFTQTIRERDELVARLEASCAKLQLAADTHKAHAQEVVTSHAHLARQLQQQLDAHHHGYRTILQQIQTSGSEPVSEPSMATAAPLSLGDLTRETRSGAALGAETEHASTSVTEHRLDFDQQLGAAASPEQQRRTRMQNTPSQGQQEHRSAAGGHPQASGTTGSIANPRRDYDKPWLSHMSNSQPRTDGSAPTATSTSRA</sequence>
<evidence type="ECO:0000256" key="1">
    <source>
        <dbReference type="SAM" id="Coils"/>
    </source>
</evidence>
<gene>
    <name evidence="3" type="ORF">MONBRDRAFT_23096</name>
</gene>
<dbReference type="AlphaFoldDB" id="A9UR64"/>